<keyword evidence="3" id="KW-1185">Reference proteome</keyword>
<feature type="transmembrane region" description="Helical" evidence="1">
    <location>
        <begin position="130"/>
        <end position="151"/>
    </location>
</feature>
<dbReference type="KEGG" id="ppsu:NO713_04644"/>
<feature type="transmembrane region" description="Helical" evidence="1">
    <location>
        <begin position="216"/>
        <end position="236"/>
    </location>
</feature>
<gene>
    <name evidence="2" type="ORF">NO713_04644</name>
</gene>
<feature type="transmembrane region" description="Helical" evidence="1">
    <location>
        <begin position="467"/>
        <end position="487"/>
    </location>
</feature>
<evidence type="ECO:0000256" key="1">
    <source>
        <dbReference type="SAM" id="Phobius"/>
    </source>
</evidence>
<dbReference type="AlphaFoldDB" id="A0A9W4CS62"/>
<feature type="transmembrane region" description="Helical" evidence="1">
    <location>
        <begin position="319"/>
        <end position="337"/>
    </location>
</feature>
<feature type="transmembrane region" description="Helical" evidence="1">
    <location>
        <begin position="28"/>
        <end position="48"/>
    </location>
</feature>
<protein>
    <recommendedName>
        <fullName evidence="4">ABC transporter permease</fullName>
    </recommendedName>
</protein>
<feature type="transmembrane region" description="Helical" evidence="1">
    <location>
        <begin position="172"/>
        <end position="196"/>
    </location>
</feature>
<dbReference type="RefSeq" id="WP_254174718.1">
    <property type="nucleotide sequence ID" value="NZ_LR882967.1"/>
</dbReference>
<dbReference type="EMBL" id="LR882967">
    <property type="protein sequence ID" value="CAD5980261.1"/>
    <property type="molecule type" value="Genomic_DNA"/>
</dbReference>
<feature type="transmembrane region" description="Helical" evidence="1">
    <location>
        <begin position="248"/>
        <end position="266"/>
    </location>
</feature>
<evidence type="ECO:0000313" key="3">
    <source>
        <dbReference type="Proteomes" id="UP001153719"/>
    </source>
</evidence>
<sequence>MNLPVFNQLREWNPQLVRELKGRFRLRNILMVIGISILSQVMLFFSTFDNFPGLKKIPISSPYCPSQNQAFQAYEKQYWQIQDKLVNITDATKRSVLEQQLKTLEKLKNSDCPHNLIDFNRWFTDYWTNIFIWISVLAVFSLIVLGTYMLINDLATEERRGTLNFIRLSPQSAQTILIGKLLGVPSLVYLGILLTIPYQLWAGISANISPLETLSFYGLTVASCAFLYSLALLVGVTTSSWLHGLQSWVGSSFIFLFVLTANNKAITHDGWDWLNLFSPTCLLRYLINRTGESYLNYPFSHAKIQQLEWFGLRIGENGVSLWGLALLNYAVLTYWIWQALKRNYNHPNLPALSKKQSYLLTISFTLLALGFTTANFESVYNDSSAIFIANIFLIVGLIFALSPQRQTLQDWVRYRRERKQDWWIDLGKDLVWGEKSPAIVAILINLLIVSTLWIVTISLIVKPSQKIEILLAVGLHLSFMLLCASIAQLMLMMKTPKRTLWSAGIVSALLIIPPFITALLFNSKPASEAAYVWSVLSFVSVSFATTSSIAMSFVGQGLMIILCNVQLTRLLKKAGESELKALASGIKAP</sequence>
<keyword evidence="1" id="KW-1133">Transmembrane helix</keyword>
<accession>A0A9W4CS62</accession>
<dbReference type="Proteomes" id="UP001153719">
    <property type="component" value="Chromosome"/>
</dbReference>
<evidence type="ECO:0000313" key="2">
    <source>
        <dbReference type="EMBL" id="CAD5980261.1"/>
    </source>
</evidence>
<feature type="transmembrane region" description="Helical" evidence="1">
    <location>
        <begin position="533"/>
        <end position="563"/>
    </location>
</feature>
<proteinExistence type="predicted"/>
<feature type="transmembrane region" description="Helical" evidence="1">
    <location>
        <begin position="438"/>
        <end position="461"/>
    </location>
</feature>
<evidence type="ECO:0008006" key="4">
    <source>
        <dbReference type="Google" id="ProtNLM"/>
    </source>
</evidence>
<name>A0A9W4CS62_9CYAN</name>
<keyword evidence="1" id="KW-0812">Transmembrane</keyword>
<organism evidence="2 3">
    <name type="scientific">Planktothrix pseudagardhii</name>
    <dbReference type="NCBI Taxonomy" id="132604"/>
    <lineage>
        <taxon>Bacteria</taxon>
        <taxon>Bacillati</taxon>
        <taxon>Cyanobacteriota</taxon>
        <taxon>Cyanophyceae</taxon>
        <taxon>Oscillatoriophycideae</taxon>
        <taxon>Oscillatoriales</taxon>
        <taxon>Microcoleaceae</taxon>
        <taxon>Planktothrix</taxon>
    </lineage>
</organism>
<keyword evidence="1" id="KW-0472">Membrane</keyword>
<feature type="transmembrane region" description="Helical" evidence="1">
    <location>
        <begin position="358"/>
        <end position="377"/>
    </location>
</feature>
<reference evidence="2" key="1">
    <citation type="submission" date="2020-09" db="EMBL/GenBank/DDBJ databases">
        <authorList>
            <person name="Blom J."/>
        </authorList>
    </citation>
    <scope>NUCLEOTIDE SEQUENCE</scope>
    <source>
        <strain evidence="2">No.713</strain>
    </source>
</reference>
<feature type="transmembrane region" description="Helical" evidence="1">
    <location>
        <begin position="383"/>
        <end position="401"/>
    </location>
</feature>
<feature type="transmembrane region" description="Helical" evidence="1">
    <location>
        <begin position="499"/>
        <end position="521"/>
    </location>
</feature>